<accession>A0A0L0C7S9</accession>
<gene>
    <name evidence="1" type="ORF">FF38_07133</name>
</gene>
<reference evidence="1 2" key="1">
    <citation type="journal article" date="2015" name="Nat. Commun.">
        <title>Lucilia cuprina genome unlocks parasitic fly biology to underpin future interventions.</title>
        <authorList>
            <person name="Anstead C.A."/>
            <person name="Korhonen P.K."/>
            <person name="Young N.D."/>
            <person name="Hall R.S."/>
            <person name="Jex A.R."/>
            <person name="Murali S.C."/>
            <person name="Hughes D.S."/>
            <person name="Lee S.F."/>
            <person name="Perry T."/>
            <person name="Stroehlein A.J."/>
            <person name="Ansell B.R."/>
            <person name="Breugelmans B."/>
            <person name="Hofmann A."/>
            <person name="Qu J."/>
            <person name="Dugan S."/>
            <person name="Lee S.L."/>
            <person name="Chao H."/>
            <person name="Dinh H."/>
            <person name="Han Y."/>
            <person name="Doddapaneni H.V."/>
            <person name="Worley K.C."/>
            <person name="Muzny D.M."/>
            <person name="Ioannidis P."/>
            <person name="Waterhouse R.M."/>
            <person name="Zdobnov E.M."/>
            <person name="James P.J."/>
            <person name="Bagnall N.H."/>
            <person name="Kotze A.C."/>
            <person name="Gibbs R.A."/>
            <person name="Richards S."/>
            <person name="Batterham P."/>
            <person name="Gasser R.B."/>
        </authorList>
    </citation>
    <scope>NUCLEOTIDE SEQUENCE [LARGE SCALE GENOMIC DNA]</scope>
    <source>
        <strain evidence="1 2">LS</strain>
        <tissue evidence="1">Full body</tissue>
    </source>
</reference>
<name>A0A0L0C7S9_LUCCU</name>
<dbReference type="AlphaFoldDB" id="A0A0L0C7S9"/>
<keyword evidence="2" id="KW-1185">Reference proteome</keyword>
<dbReference type="Proteomes" id="UP000037069">
    <property type="component" value="Unassembled WGS sequence"/>
</dbReference>
<organism evidence="1 2">
    <name type="scientific">Lucilia cuprina</name>
    <name type="common">Green bottle fly</name>
    <name type="synonym">Australian sheep blowfly</name>
    <dbReference type="NCBI Taxonomy" id="7375"/>
    <lineage>
        <taxon>Eukaryota</taxon>
        <taxon>Metazoa</taxon>
        <taxon>Ecdysozoa</taxon>
        <taxon>Arthropoda</taxon>
        <taxon>Hexapoda</taxon>
        <taxon>Insecta</taxon>
        <taxon>Pterygota</taxon>
        <taxon>Neoptera</taxon>
        <taxon>Endopterygota</taxon>
        <taxon>Diptera</taxon>
        <taxon>Brachycera</taxon>
        <taxon>Muscomorpha</taxon>
        <taxon>Oestroidea</taxon>
        <taxon>Calliphoridae</taxon>
        <taxon>Luciliinae</taxon>
        <taxon>Lucilia</taxon>
    </lineage>
</organism>
<sequence length="63" mass="6789">MARGLIEFQSLHDVIYGKGDLVGSDINVHLVTTSNGQMTATTNMAGQDVVVRCSSDIKVPQRL</sequence>
<dbReference type="EMBL" id="JRES01000769">
    <property type="protein sequence ID" value="KNC28453.1"/>
    <property type="molecule type" value="Genomic_DNA"/>
</dbReference>
<evidence type="ECO:0000313" key="1">
    <source>
        <dbReference type="EMBL" id="KNC28453.1"/>
    </source>
</evidence>
<proteinExistence type="predicted"/>
<comment type="caution">
    <text evidence="1">The sequence shown here is derived from an EMBL/GenBank/DDBJ whole genome shotgun (WGS) entry which is preliminary data.</text>
</comment>
<protein>
    <submittedName>
        <fullName evidence="1">Uncharacterized protein</fullName>
    </submittedName>
</protein>
<dbReference type="OrthoDB" id="447251at2759"/>
<evidence type="ECO:0000313" key="2">
    <source>
        <dbReference type="Proteomes" id="UP000037069"/>
    </source>
</evidence>